<keyword evidence="5 14" id="KW-0479">Metal-binding</keyword>
<dbReference type="InterPro" id="IPR000742">
    <property type="entry name" value="EGF"/>
</dbReference>
<name>A0A3P6J4Q3_ENTVE</name>
<evidence type="ECO:0000256" key="9">
    <source>
        <dbReference type="ARBA" id="ARBA00023049"/>
    </source>
</evidence>
<feature type="domain" description="Peptidase M12A" evidence="18">
    <location>
        <begin position="114"/>
        <end position="336"/>
    </location>
</feature>
<proteinExistence type="predicted"/>
<dbReference type="AlphaFoldDB" id="A0A3P6J4Q3"/>
<evidence type="ECO:0000256" key="5">
    <source>
        <dbReference type="ARBA" id="ARBA00022723"/>
    </source>
</evidence>
<protein>
    <recommendedName>
        <fullName evidence="12">Zinc metalloproteinase</fullName>
    </recommendedName>
</protein>
<dbReference type="SMART" id="SM00235">
    <property type="entry name" value="ZnMc"/>
    <property type="match status" value="1"/>
</dbReference>
<gene>
    <name evidence="19" type="ORF">EVEC_LOCUS10625</name>
</gene>
<dbReference type="InterPro" id="IPR036383">
    <property type="entry name" value="TSP1_rpt_sf"/>
</dbReference>
<evidence type="ECO:0000256" key="4">
    <source>
        <dbReference type="ARBA" id="ARBA00022670"/>
    </source>
</evidence>
<dbReference type="EMBL" id="UXUI01011016">
    <property type="protein sequence ID" value="VDD95874.1"/>
    <property type="molecule type" value="Genomic_DNA"/>
</dbReference>
<dbReference type="Proteomes" id="UP000274131">
    <property type="component" value="Unassembled WGS sequence"/>
</dbReference>
<dbReference type="PROSITE" id="PS01180">
    <property type="entry name" value="CUB"/>
    <property type="match status" value="1"/>
</dbReference>
<keyword evidence="8 14" id="KW-0862">Zinc</keyword>
<accession>A0A3P6J4Q3</accession>
<feature type="active site" evidence="14">
    <location>
        <position position="201"/>
    </location>
</feature>
<dbReference type="OrthoDB" id="291007at2759"/>
<dbReference type="PROSITE" id="PS01186">
    <property type="entry name" value="EGF_2"/>
    <property type="match status" value="1"/>
</dbReference>
<dbReference type="GO" id="GO:0004222">
    <property type="term" value="F:metalloendopeptidase activity"/>
    <property type="evidence" value="ECO:0007669"/>
    <property type="project" value="UniProtKB-UniRule"/>
</dbReference>
<evidence type="ECO:0000259" key="18">
    <source>
        <dbReference type="PROSITE" id="PS51864"/>
    </source>
</evidence>
<organism evidence="19 20">
    <name type="scientific">Enterobius vermicularis</name>
    <name type="common">Human pinworm</name>
    <dbReference type="NCBI Taxonomy" id="51028"/>
    <lineage>
        <taxon>Eukaryota</taxon>
        <taxon>Metazoa</taxon>
        <taxon>Ecdysozoa</taxon>
        <taxon>Nematoda</taxon>
        <taxon>Chromadorea</taxon>
        <taxon>Rhabditida</taxon>
        <taxon>Spirurina</taxon>
        <taxon>Oxyuridomorpha</taxon>
        <taxon>Oxyuroidea</taxon>
        <taxon>Oxyuridae</taxon>
        <taxon>Enterobius</taxon>
    </lineage>
</organism>
<dbReference type="GO" id="GO:0018996">
    <property type="term" value="P:molting cycle, collagen and cuticulin-based cuticle"/>
    <property type="evidence" value="ECO:0007669"/>
    <property type="project" value="InterPro"/>
</dbReference>
<evidence type="ECO:0000313" key="20">
    <source>
        <dbReference type="Proteomes" id="UP000274131"/>
    </source>
</evidence>
<dbReference type="Gene3D" id="3.40.390.10">
    <property type="entry name" value="Collagenase (Catalytic Domain)"/>
    <property type="match status" value="1"/>
</dbReference>
<dbReference type="GO" id="GO:0006508">
    <property type="term" value="P:proteolysis"/>
    <property type="evidence" value="ECO:0007669"/>
    <property type="project" value="UniProtKB-KW"/>
</dbReference>
<keyword evidence="11" id="KW-0325">Glycoprotein</keyword>
<dbReference type="SUPFAM" id="SSF55486">
    <property type="entry name" value="Metalloproteases ('zincins'), catalytic domain"/>
    <property type="match status" value="1"/>
</dbReference>
<evidence type="ECO:0000256" key="16">
    <source>
        <dbReference type="SAM" id="MobiDB-lite"/>
    </source>
</evidence>
<dbReference type="SMART" id="SM00209">
    <property type="entry name" value="TSP1"/>
    <property type="match status" value="1"/>
</dbReference>
<dbReference type="InterPro" id="IPR000884">
    <property type="entry name" value="TSP1_rpt"/>
</dbReference>
<evidence type="ECO:0000256" key="10">
    <source>
        <dbReference type="ARBA" id="ARBA00023157"/>
    </source>
</evidence>
<keyword evidence="4 14" id="KW-0645">Protease</keyword>
<dbReference type="Gene3D" id="2.20.100.10">
    <property type="entry name" value="Thrombospondin type-1 (TSP1) repeat"/>
    <property type="match status" value="1"/>
</dbReference>
<dbReference type="PIRSF" id="PIRSF036365">
    <property type="entry name" value="Astacin_nematoda"/>
    <property type="match status" value="1"/>
</dbReference>
<feature type="compositionally biased region" description="Basic and acidic residues" evidence="16">
    <location>
        <begin position="626"/>
        <end position="643"/>
    </location>
</feature>
<feature type="binding site" evidence="14">
    <location>
        <position position="204"/>
    </location>
    <ligand>
        <name>Zn(2+)</name>
        <dbReference type="ChEBI" id="CHEBI:29105"/>
        <note>catalytic</note>
    </ligand>
</feature>
<feature type="binding site" evidence="14">
    <location>
        <position position="200"/>
    </location>
    <ligand>
        <name>Zn(2+)</name>
        <dbReference type="ChEBI" id="CHEBI:29105"/>
        <note>catalytic</note>
    </ligand>
</feature>
<evidence type="ECO:0000256" key="1">
    <source>
        <dbReference type="ARBA" id="ARBA00004613"/>
    </source>
</evidence>
<dbReference type="InterPro" id="IPR034035">
    <property type="entry name" value="Astacin-like_dom"/>
</dbReference>
<dbReference type="PROSITE" id="PS50092">
    <property type="entry name" value="TSP1"/>
    <property type="match status" value="1"/>
</dbReference>
<feature type="region of interest" description="Disordered" evidence="16">
    <location>
        <begin position="626"/>
        <end position="646"/>
    </location>
</feature>
<evidence type="ECO:0000256" key="8">
    <source>
        <dbReference type="ARBA" id="ARBA00022833"/>
    </source>
</evidence>
<evidence type="ECO:0000256" key="11">
    <source>
        <dbReference type="ARBA" id="ARBA00023180"/>
    </source>
</evidence>
<sequence length="681" mass="77633">MLLSVICLPEVSTYRVKKASPQTLSRIKQLINEQIHNENEKPGALLQSDAVIFGRKDPNSHRHLDELSVNDPDQYFQGDVDLSEKQAQLLNDELETLVTENELNHHVENVRRKRKIGREPLYNRWDRNHPISYEFDRSIPYATKEKIRDAISLWEQNTCIRFKENGPSVDRIEFYNGGGCSSFGVSIATPGCDNVGIISHEIGHALGIFHEQARPDQGANIYVNYQNIPISRWNNFQPVSSTQAETYDLPYDAVNYLKHDVWLTEFTCSCFESLFSEYNLYPYAGSVMHYGPYGFASDPYVATIITRDKSLQSTIGQREGPSFLDFQAINKAYRCNEHCPSSACLHGGYPNPNNCSQCTCPKGFAGDSCELLQYSSCGEMIEVRFKILNFYHCASIAYVSLKPTLISSPNYPGYYPHNSECIWLFKAPEGGRVYFEFTETFELFCEDTCDKAYVELKVNEDFRKTGYRFCCPKVPEKVFESKTNEIIVIFRANQYMARGFQARIWTDKITPDEVTIISNSCSSGENCICDEWGEWTSSCTQQCGGCGRRTRIRSCSSKDCRAEEKRACNFKACPPGINFLINNGEFHILWKGCCVGLFRSGMECSSLEDEENPLLTLLNAFLIPQDEKRNQTPTHERSERLSKQDSTTLPANTFVKNFLQDLHKMQLNETSQNAGKFSVDR</sequence>
<dbReference type="InterPro" id="IPR035914">
    <property type="entry name" value="Sperma_CUB_dom_sf"/>
</dbReference>
<dbReference type="InterPro" id="IPR000859">
    <property type="entry name" value="CUB_dom"/>
</dbReference>
<dbReference type="PRINTS" id="PR00480">
    <property type="entry name" value="ASTACIN"/>
</dbReference>
<evidence type="ECO:0000256" key="14">
    <source>
        <dbReference type="PROSITE-ProRule" id="PRU01211"/>
    </source>
</evidence>
<feature type="domain" description="CUB" evidence="17">
    <location>
        <begin position="393"/>
        <end position="507"/>
    </location>
</feature>
<keyword evidence="3" id="KW-0245">EGF-like domain</keyword>
<keyword evidence="10" id="KW-1015">Disulfide bond</keyword>
<evidence type="ECO:0000256" key="15">
    <source>
        <dbReference type="RuleBase" id="RU361183"/>
    </source>
</evidence>
<dbReference type="InterPro" id="IPR006026">
    <property type="entry name" value="Peptidase_Metallo"/>
</dbReference>
<keyword evidence="20" id="KW-1185">Reference proteome</keyword>
<keyword evidence="9 14" id="KW-0482">Metalloprotease</keyword>
<evidence type="ECO:0000256" key="13">
    <source>
        <dbReference type="PROSITE-ProRule" id="PRU00059"/>
    </source>
</evidence>
<dbReference type="PANTHER" id="PTHR10127">
    <property type="entry name" value="DISCOIDIN, CUB, EGF, LAMININ , AND ZINC METALLOPROTEASE DOMAIN CONTAINING"/>
    <property type="match status" value="1"/>
</dbReference>
<evidence type="ECO:0000313" key="19">
    <source>
        <dbReference type="EMBL" id="VDD95874.1"/>
    </source>
</evidence>
<dbReference type="InterPro" id="IPR017050">
    <property type="entry name" value="Metallopeptidase_nem"/>
</dbReference>
<reference evidence="19 20" key="1">
    <citation type="submission" date="2018-10" db="EMBL/GenBank/DDBJ databases">
        <authorList>
            <consortium name="Pathogen Informatics"/>
        </authorList>
    </citation>
    <scope>NUCLEOTIDE SEQUENCE [LARGE SCALE GENOMIC DNA]</scope>
</reference>
<keyword evidence="2 12" id="KW-0964">Secreted</keyword>
<dbReference type="PANTHER" id="PTHR10127:SF810">
    <property type="entry name" value="ZINC METALLOPROTEINASE NAS-38"/>
    <property type="match status" value="1"/>
</dbReference>
<dbReference type="InterPro" id="IPR024079">
    <property type="entry name" value="MetalloPept_cat_dom_sf"/>
</dbReference>
<comment type="subcellular location">
    <subcellularLocation>
        <location evidence="1 12">Secreted</location>
    </subcellularLocation>
</comment>
<dbReference type="SUPFAM" id="SSF49854">
    <property type="entry name" value="Spermadhesin, CUB domain"/>
    <property type="match status" value="1"/>
</dbReference>
<dbReference type="PROSITE" id="PS51864">
    <property type="entry name" value="ASTACIN"/>
    <property type="match status" value="1"/>
</dbReference>
<dbReference type="CDD" id="cd04280">
    <property type="entry name" value="ZnMc_astacin_like"/>
    <property type="match status" value="1"/>
</dbReference>
<dbReference type="Gene3D" id="2.60.120.290">
    <property type="entry name" value="Spermadhesin, CUB domain"/>
    <property type="match status" value="1"/>
</dbReference>
<feature type="binding site" evidence="14">
    <location>
        <position position="210"/>
    </location>
    <ligand>
        <name>Zn(2+)</name>
        <dbReference type="ChEBI" id="CHEBI:29105"/>
        <note>catalytic</note>
    </ligand>
</feature>
<comment type="caution">
    <text evidence="13">Lacks conserved residue(s) required for the propagation of feature annotation.</text>
</comment>
<comment type="cofactor">
    <cofactor evidence="14 15">
        <name>Zn(2+)</name>
        <dbReference type="ChEBI" id="CHEBI:29105"/>
    </cofactor>
    <text evidence="14 15">Binds 1 zinc ion per subunit.</text>
</comment>
<dbReference type="GO" id="GO:0008270">
    <property type="term" value="F:zinc ion binding"/>
    <property type="evidence" value="ECO:0007669"/>
    <property type="project" value="UniProtKB-UniRule"/>
</dbReference>
<evidence type="ECO:0000256" key="12">
    <source>
        <dbReference type="PIRNR" id="PIRNR036365"/>
    </source>
</evidence>
<evidence type="ECO:0000256" key="2">
    <source>
        <dbReference type="ARBA" id="ARBA00022525"/>
    </source>
</evidence>
<dbReference type="CDD" id="cd00041">
    <property type="entry name" value="CUB"/>
    <property type="match status" value="1"/>
</dbReference>
<keyword evidence="6" id="KW-0732">Signal</keyword>
<keyword evidence="7 14" id="KW-0378">Hydrolase</keyword>
<dbReference type="GO" id="GO:0005576">
    <property type="term" value="C:extracellular region"/>
    <property type="evidence" value="ECO:0007669"/>
    <property type="project" value="UniProtKB-SubCell"/>
</dbReference>
<evidence type="ECO:0000256" key="7">
    <source>
        <dbReference type="ARBA" id="ARBA00022801"/>
    </source>
</evidence>
<dbReference type="STRING" id="51028.A0A3P6J4Q3"/>
<dbReference type="SMART" id="SM00042">
    <property type="entry name" value="CUB"/>
    <property type="match status" value="1"/>
</dbReference>
<dbReference type="Pfam" id="PF00431">
    <property type="entry name" value="CUB"/>
    <property type="match status" value="1"/>
</dbReference>
<evidence type="ECO:0000256" key="3">
    <source>
        <dbReference type="ARBA" id="ARBA00022536"/>
    </source>
</evidence>
<dbReference type="InterPro" id="IPR001506">
    <property type="entry name" value="Peptidase_M12A"/>
</dbReference>
<evidence type="ECO:0000259" key="17">
    <source>
        <dbReference type="PROSITE" id="PS01180"/>
    </source>
</evidence>
<evidence type="ECO:0000256" key="6">
    <source>
        <dbReference type="ARBA" id="ARBA00022729"/>
    </source>
</evidence>
<dbReference type="Pfam" id="PF01400">
    <property type="entry name" value="Astacin"/>
    <property type="match status" value="2"/>
</dbReference>